<dbReference type="Proteomes" id="UP000016569">
    <property type="component" value="Unassembled WGS sequence"/>
</dbReference>
<comment type="caution">
    <text evidence="3">The sequence shown here is derived from an EMBL/GenBank/DDBJ whole genome shotgun (WGS) entry which is preliminary data.</text>
</comment>
<feature type="compositionally biased region" description="Basic and acidic residues" evidence="1">
    <location>
        <begin position="87"/>
        <end position="112"/>
    </location>
</feature>
<dbReference type="EMBL" id="BATC01000004">
    <property type="protein sequence ID" value="GAD58106.1"/>
    <property type="molecule type" value="Genomic_DNA"/>
</dbReference>
<name>A0A8E0KHZ4_9CAUL</name>
<reference evidence="4" key="1">
    <citation type="journal article" date="2013" name="Genome Announc.">
        <title>Draft Genome Sequence of the Dimorphic Prosthecate Bacterium Brevundimonas abyssalis TAR-001T.</title>
        <authorList>
            <person name="Tsubouchi T."/>
            <person name="Nishi S."/>
            <person name="Usui K."/>
            <person name="Shimane Y."/>
            <person name="Takaki Y."/>
            <person name="Maruyama T."/>
            <person name="Hatada Y."/>
        </authorList>
    </citation>
    <scope>NUCLEOTIDE SEQUENCE [LARGE SCALE GENOMIC DNA]</scope>
    <source>
        <strain evidence="4">TAR-001</strain>
    </source>
</reference>
<feature type="signal peptide" evidence="2">
    <location>
        <begin position="1"/>
        <end position="20"/>
    </location>
</feature>
<keyword evidence="2" id="KW-0732">Signal</keyword>
<evidence type="ECO:0000313" key="3">
    <source>
        <dbReference type="EMBL" id="GAD58106.1"/>
    </source>
</evidence>
<feature type="region of interest" description="Disordered" evidence="1">
    <location>
        <begin position="80"/>
        <end position="121"/>
    </location>
</feature>
<dbReference type="RefSeq" id="WP_021696202.1">
    <property type="nucleotide sequence ID" value="NZ_BATC01000004.1"/>
</dbReference>
<evidence type="ECO:0000313" key="4">
    <source>
        <dbReference type="Proteomes" id="UP000016569"/>
    </source>
</evidence>
<evidence type="ECO:0008006" key="5">
    <source>
        <dbReference type="Google" id="ProtNLM"/>
    </source>
</evidence>
<dbReference type="PROSITE" id="PS51257">
    <property type="entry name" value="PROKAR_LIPOPROTEIN"/>
    <property type="match status" value="1"/>
</dbReference>
<accession>A0A8E0KHZ4</accession>
<organism evidence="3 4">
    <name type="scientific">Brevundimonas abyssalis TAR-001</name>
    <dbReference type="NCBI Taxonomy" id="1391729"/>
    <lineage>
        <taxon>Bacteria</taxon>
        <taxon>Pseudomonadati</taxon>
        <taxon>Pseudomonadota</taxon>
        <taxon>Alphaproteobacteria</taxon>
        <taxon>Caulobacterales</taxon>
        <taxon>Caulobacteraceae</taxon>
        <taxon>Brevundimonas</taxon>
    </lineage>
</organism>
<gene>
    <name evidence="3" type="ORF">MBEBAB_0356</name>
</gene>
<evidence type="ECO:0000256" key="1">
    <source>
        <dbReference type="SAM" id="MobiDB-lite"/>
    </source>
</evidence>
<sequence length="121" mass="13853">MSRPIIRRMRNLAVACAAGAGVSGCVTDPAFLEGLALAADSIAASTANCYYRHNAYGVSEYYCPPTYGYGAPVYVAPVYTPRPRHYDRRDRHDRREWRDDRRRDRDRDGRRDRRDRRGGKG</sequence>
<dbReference type="AlphaFoldDB" id="A0A8E0KHZ4"/>
<evidence type="ECO:0000256" key="2">
    <source>
        <dbReference type="SAM" id="SignalP"/>
    </source>
</evidence>
<proteinExistence type="predicted"/>
<protein>
    <recommendedName>
        <fullName evidence="5">Lipoprotein</fullName>
    </recommendedName>
</protein>
<feature type="chain" id="PRO_5034423922" description="Lipoprotein" evidence="2">
    <location>
        <begin position="21"/>
        <end position="121"/>
    </location>
</feature>
<keyword evidence="4" id="KW-1185">Reference proteome</keyword>